<dbReference type="Gene3D" id="1.10.357.10">
    <property type="entry name" value="Tetracycline Repressor, domain 2"/>
    <property type="match status" value="1"/>
</dbReference>
<organism evidence="7 8">
    <name type="scientific">Paraburkholderia phytofirmans OLGA172</name>
    <dbReference type="NCBI Taxonomy" id="1417228"/>
    <lineage>
        <taxon>Bacteria</taxon>
        <taxon>Pseudomonadati</taxon>
        <taxon>Pseudomonadota</taxon>
        <taxon>Betaproteobacteria</taxon>
        <taxon>Burkholderiales</taxon>
        <taxon>Burkholderiaceae</taxon>
        <taxon>Paraburkholderia</taxon>
    </lineage>
</organism>
<dbReference type="InterPro" id="IPR050109">
    <property type="entry name" value="HTH-type_TetR-like_transc_reg"/>
</dbReference>
<dbReference type="Pfam" id="PF00440">
    <property type="entry name" value="TetR_N"/>
    <property type="match status" value="1"/>
</dbReference>
<dbReference type="SUPFAM" id="SSF48498">
    <property type="entry name" value="Tetracyclin repressor-like, C-terminal domain"/>
    <property type="match status" value="1"/>
</dbReference>
<evidence type="ECO:0000259" key="6">
    <source>
        <dbReference type="PROSITE" id="PS50977"/>
    </source>
</evidence>
<evidence type="ECO:0000313" key="8">
    <source>
        <dbReference type="Proteomes" id="UP000076852"/>
    </source>
</evidence>
<dbReference type="GO" id="GO:0003700">
    <property type="term" value="F:DNA-binding transcription factor activity"/>
    <property type="evidence" value="ECO:0007669"/>
    <property type="project" value="TreeGrafter"/>
</dbReference>
<keyword evidence="3" id="KW-0804">Transcription</keyword>
<dbReference type="InterPro" id="IPR025996">
    <property type="entry name" value="MT1864/Rv1816-like_C"/>
</dbReference>
<dbReference type="AlphaFoldDB" id="A0A167WJ62"/>
<protein>
    <recommendedName>
        <fullName evidence="6">HTH tetR-type domain-containing protein</fullName>
    </recommendedName>
</protein>
<sequence>MADPVIADDDDGVESTFADRLSVKITRMNDSAETKRATRANTASPRRQAKKEASASRSPTADRSGASSGEREADAPKQRPYHHGNLREELVRCGKQQLVEVGLTGLSLRQIAAKVGVSQVAPKHHFGNKEGLLAAIAASGFRDLTEFRFSRLRPHMSAEQRLRSLLSSYVTFAWHHPTLFHLMFGPQFPARQIHAELEAATTQSYHTLARAVVDYMGERGKEDETRALEMARIAWMCMHGVSTLMIDFSINPVGAPKVSRQQLIDQALDLVFAGIRGVNGI</sequence>
<evidence type="ECO:0000256" key="2">
    <source>
        <dbReference type="ARBA" id="ARBA00023125"/>
    </source>
</evidence>
<feature type="compositionally biased region" description="Polar residues" evidence="5">
    <location>
        <begin position="55"/>
        <end position="67"/>
    </location>
</feature>
<dbReference type="PANTHER" id="PTHR30055">
    <property type="entry name" value="HTH-TYPE TRANSCRIPTIONAL REGULATOR RUTR"/>
    <property type="match status" value="1"/>
</dbReference>
<dbReference type="SUPFAM" id="SSF46689">
    <property type="entry name" value="Homeodomain-like"/>
    <property type="match status" value="1"/>
</dbReference>
<evidence type="ECO:0000256" key="4">
    <source>
        <dbReference type="PROSITE-ProRule" id="PRU00335"/>
    </source>
</evidence>
<keyword evidence="2 4" id="KW-0238">DNA-binding</keyword>
<dbReference type="PROSITE" id="PS50977">
    <property type="entry name" value="HTH_TETR_2"/>
    <property type="match status" value="1"/>
</dbReference>
<dbReference type="InterPro" id="IPR036271">
    <property type="entry name" value="Tet_transcr_reg_TetR-rel_C_sf"/>
</dbReference>
<dbReference type="PANTHER" id="PTHR30055:SF220">
    <property type="entry name" value="TETR-FAMILY REGULATORY PROTEIN"/>
    <property type="match status" value="1"/>
</dbReference>
<reference evidence="7 8" key="1">
    <citation type="journal article" date="2016" name="Gene">
        <title>PacBio SMRT assembly of a complex multi-replicon genome reveals chlorocatechol degradative operon in a region of genome plasticity.</title>
        <authorList>
            <person name="Ricker N."/>
            <person name="Shen S.Y."/>
            <person name="Goordial J."/>
            <person name="Jin S."/>
            <person name="Fulthorpe R.R."/>
        </authorList>
    </citation>
    <scope>NUCLEOTIDE SEQUENCE [LARGE SCALE GENOMIC DNA]</scope>
    <source>
        <strain evidence="7 8">OLGA172</strain>
    </source>
</reference>
<proteinExistence type="predicted"/>
<gene>
    <name evidence="7" type="ORF">AYM40_33625</name>
</gene>
<feature type="region of interest" description="Disordered" evidence="5">
    <location>
        <begin position="1"/>
        <end position="85"/>
    </location>
</feature>
<keyword evidence="8" id="KW-1185">Reference proteome</keyword>
<dbReference type="InterPro" id="IPR009057">
    <property type="entry name" value="Homeodomain-like_sf"/>
</dbReference>
<dbReference type="Proteomes" id="UP000076852">
    <property type="component" value="Chromosome 2"/>
</dbReference>
<feature type="domain" description="HTH tetR-type" evidence="6">
    <location>
        <begin position="84"/>
        <end position="144"/>
    </location>
</feature>
<feature type="DNA-binding region" description="H-T-H motif" evidence="4">
    <location>
        <begin position="107"/>
        <end position="126"/>
    </location>
</feature>
<dbReference type="GO" id="GO:0000976">
    <property type="term" value="F:transcription cis-regulatory region binding"/>
    <property type="evidence" value="ECO:0007669"/>
    <property type="project" value="TreeGrafter"/>
</dbReference>
<accession>A0A167WJ62</accession>
<evidence type="ECO:0000256" key="3">
    <source>
        <dbReference type="ARBA" id="ARBA00023163"/>
    </source>
</evidence>
<evidence type="ECO:0000256" key="5">
    <source>
        <dbReference type="SAM" id="MobiDB-lite"/>
    </source>
</evidence>
<evidence type="ECO:0000256" key="1">
    <source>
        <dbReference type="ARBA" id="ARBA00023015"/>
    </source>
</evidence>
<dbReference type="STRING" id="1804984.AYM40_33625"/>
<keyword evidence="1" id="KW-0805">Transcription regulation</keyword>
<evidence type="ECO:0000313" key="7">
    <source>
        <dbReference type="EMBL" id="ANB77057.1"/>
    </source>
</evidence>
<dbReference type="Pfam" id="PF13305">
    <property type="entry name" value="TetR_C_33"/>
    <property type="match status" value="1"/>
</dbReference>
<dbReference type="OrthoDB" id="5293556at2"/>
<dbReference type="RefSeq" id="WP_063500260.1">
    <property type="nucleotide sequence ID" value="NZ_CP014579.1"/>
</dbReference>
<dbReference type="InterPro" id="IPR001647">
    <property type="entry name" value="HTH_TetR"/>
</dbReference>
<dbReference type="EMBL" id="CP014579">
    <property type="protein sequence ID" value="ANB77057.1"/>
    <property type="molecule type" value="Genomic_DNA"/>
</dbReference>
<feature type="compositionally biased region" description="Acidic residues" evidence="5">
    <location>
        <begin position="1"/>
        <end position="13"/>
    </location>
</feature>
<name>A0A167WJ62_9BURK</name>
<dbReference type="KEGG" id="buz:AYM40_33625"/>